<evidence type="ECO:0000256" key="1">
    <source>
        <dbReference type="ARBA" id="ARBA00009820"/>
    </source>
</evidence>
<gene>
    <name evidence="6" type="ORF">H0E84_05585</name>
</gene>
<dbReference type="SUPFAM" id="SSF101898">
    <property type="entry name" value="NHL repeat"/>
    <property type="match status" value="1"/>
</dbReference>
<evidence type="ECO:0000313" key="6">
    <source>
        <dbReference type="EMBL" id="NZA25848.1"/>
    </source>
</evidence>
<protein>
    <submittedName>
        <fullName evidence="6">PD40 domain-containing protein</fullName>
    </submittedName>
</protein>
<evidence type="ECO:0000313" key="7">
    <source>
        <dbReference type="Proteomes" id="UP000578091"/>
    </source>
</evidence>
<comment type="similarity">
    <text evidence="1">Belongs to the TolB family.</text>
</comment>
<dbReference type="GO" id="GO:0000160">
    <property type="term" value="P:phosphorelay signal transduction system"/>
    <property type="evidence" value="ECO:0007669"/>
    <property type="project" value="InterPro"/>
</dbReference>
<dbReference type="EMBL" id="JACCKA010000040">
    <property type="protein sequence ID" value="NZA25848.1"/>
    <property type="molecule type" value="Genomic_DNA"/>
</dbReference>
<comment type="caution">
    <text evidence="6">The sequence shown here is derived from an EMBL/GenBank/DDBJ whole genome shotgun (WGS) entry which is preliminary data.</text>
</comment>
<dbReference type="Pfam" id="PF07676">
    <property type="entry name" value="PD40"/>
    <property type="match status" value="4"/>
</dbReference>
<dbReference type="GO" id="GO:0003677">
    <property type="term" value="F:DNA binding"/>
    <property type="evidence" value="ECO:0007669"/>
    <property type="project" value="UniProtKB-UniRule"/>
</dbReference>
<keyword evidence="2 3" id="KW-0238">DNA-binding</keyword>
<dbReference type="InterPro" id="IPR011659">
    <property type="entry name" value="WD40"/>
</dbReference>
<accession>A0A853JB38</accession>
<dbReference type="Gene3D" id="1.10.10.10">
    <property type="entry name" value="Winged helix-like DNA-binding domain superfamily/Winged helix DNA-binding domain"/>
    <property type="match status" value="1"/>
</dbReference>
<dbReference type="Pfam" id="PF00486">
    <property type="entry name" value="Trans_reg_C"/>
    <property type="match status" value="1"/>
</dbReference>
<dbReference type="PROSITE" id="PS51755">
    <property type="entry name" value="OMPR_PHOB"/>
    <property type="match status" value="1"/>
</dbReference>
<evidence type="ECO:0000256" key="3">
    <source>
        <dbReference type="PROSITE-ProRule" id="PRU01091"/>
    </source>
</evidence>
<sequence>MDRMRIGDGLVTFSIREILMPGARRPRRIAPKALAVLGVLAEQPGRVVSRAELLARVWPGTLPTDDVLTQAVTQLRKAFAAGAGDAADRRYIETIAKSGYRLLVDVEWLRDPPPAEADVDAPPQTASAARSDAPSRLPVAVPRGAPARRSMIVPVLLGVAAAVVSAALLLRPDGLPGQAAAYSPGTVPDRPYRLITSAPGFELSPSLSPDGAMVAYAAVGRERSEMAILVQTTTSAAPRRLADPGPGARDASPAWSPDGREIAFSRTWSDGRCRVMVVAASGTGAAREVAQCDGIDLLSFDWTPDGRGLLFGSTGLPGEPGMRELDLASGEWRSLRYPSGSDDFDYAPRYSPDGAWIGFIRNPQLGDLWRMPAAGGNPERLTALGAELRGWSWLPDGRSMVFSRRVDSQARLYRLDVESGAVDDFGFDDAQSPAAAAAAGRAVLAFVHRRARFAIHRIDPVALPGGPVVRDVLFESTGRDTQPMVSPDGRQLVFTSDRSGRFEVWHAELARPDSLRPILGLRPETRQPPVWSSDSRTLLVAGRDPSGRPAIFEVTPATGQALRLPVPVAQPLQALYVADPAHILVIAESGSGHTRLILYDRSSTPWRALQAVTGVSQARWDAALGRVVFASMAGSGLWEAAPDLDPARIRRIGTGVPTRWRYRTWSVAGDGGIDYLDSTPECRSRLVRLGREGSTRLSCLDPTRLGSTNGFSTDPRTGAVYVSLAVDDGSDIAFHELPEAPGSLLSEFSNWLKFLGKPAS</sequence>
<feature type="DNA-binding region" description="OmpR/PhoB-type" evidence="3">
    <location>
        <begin position="1"/>
        <end position="104"/>
    </location>
</feature>
<dbReference type="InterPro" id="IPR001867">
    <property type="entry name" value="OmpR/PhoB-type_DNA-bd"/>
</dbReference>
<dbReference type="InterPro" id="IPR016032">
    <property type="entry name" value="Sig_transdc_resp-reg_C-effctor"/>
</dbReference>
<keyword evidence="7" id="KW-1185">Reference proteome</keyword>
<feature type="region of interest" description="Disordered" evidence="4">
    <location>
        <begin position="114"/>
        <end position="137"/>
    </location>
</feature>
<dbReference type="PANTHER" id="PTHR36842:SF1">
    <property type="entry name" value="PROTEIN TOLB"/>
    <property type="match status" value="1"/>
</dbReference>
<proteinExistence type="inferred from homology"/>
<dbReference type="Proteomes" id="UP000578091">
    <property type="component" value="Unassembled WGS sequence"/>
</dbReference>
<organism evidence="6 7">
    <name type="scientific">Luteimonas salinisoli</name>
    <dbReference type="NCBI Taxonomy" id="2752307"/>
    <lineage>
        <taxon>Bacteria</taxon>
        <taxon>Pseudomonadati</taxon>
        <taxon>Pseudomonadota</taxon>
        <taxon>Gammaproteobacteria</taxon>
        <taxon>Lysobacterales</taxon>
        <taxon>Lysobacteraceae</taxon>
        <taxon>Luteimonas</taxon>
    </lineage>
</organism>
<dbReference type="PANTHER" id="PTHR36842">
    <property type="entry name" value="PROTEIN TOLB HOMOLOG"/>
    <property type="match status" value="1"/>
</dbReference>
<dbReference type="InterPro" id="IPR011042">
    <property type="entry name" value="6-blade_b-propeller_TolB-like"/>
</dbReference>
<evidence type="ECO:0000256" key="4">
    <source>
        <dbReference type="SAM" id="MobiDB-lite"/>
    </source>
</evidence>
<dbReference type="Gene3D" id="2.120.10.30">
    <property type="entry name" value="TolB, C-terminal domain"/>
    <property type="match status" value="2"/>
</dbReference>
<dbReference type="CDD" id="cd00383">
    <property type="entry name" value="trans_reg_C"/>
    <property type="match status" value="1"/>
</dbReference>
<dbReference type="AlphaFoldDB" id="A0A853JB38"/>
<dbReference type="SUPFAM" id="SSF46894">
    <property type="entry name" value="C-terminal effector domain of the bipartite response regulators"/>
    <property type="match status" value="1"/>
</dbReference>
<dbReference type="SUPFAM" id="SSF82171">
    <property type="entry name" value="DPP6 N-terminal domain-like"/>
    <property type="match status" value="1"/>
</dbReference>
<evidence type="ECO:0000259" key="5">
    <source>
        <dbReference type="PROSITE" id="PS51755"/>
    </source>
</evidence>
<feature type="region of interest" description="Disordered" evidence="4">
    <location>
        <begin position="238"/>
        <end position="258"/>
    </location>
</feature>
<dbReference type="InterPro" id="IPR036388">
    <property type="entry name" value="WH-like_DNA-bd_sf"/>
</dbReference>
<name>A0A853JB38_9GAMM</name>
<reference evidence="6 7" key="1">
    <citation type="submission" date="2020-07" db="EMBL/GenBank/DDBJ databases">
        <title>Luteimonas sp. SJ-92.</title>
        <authorList>
            <person name="Huang X.-X."/>
            <person name="Xu L."/>
            <person name="Sun J.-Q."/>
        </authorList>
    </citation>
    <scope>NUCLEOTIDE SEQUENCE [LARGE SCALE GENOMIC DNA]</scope>
    <source>
        <strain evidence="6 7">SJ-92</strain>
    </source>
</reference>
<dbReference type="GO" id="GO:0006355">
    <property type="term" value="P:regulation of DNA-templated transcription"/>
    <property type="evidence" value="ECO:0007669"/>
    <property type="project" value="InterPro"/>
</dbReference>
<evidence type="ECO:0000256" key="2">
    <source>
        <dbReference type="ARBA" id="ARBA00023125"/>
    </source>
</evidence>
<dbReference type="SMART" id="SM00862">
    <property type="entry name" value="Trans_reg_C"/>
    <property type="match status" value="1"/>
</dbReference>
<feature type="domain" description="OmpR/PhoB-type" evidence="5">
    <location>
        <begin position="1"/>
        <end position="104"/>
    </location>
</feature>